<dbReference type="Proteomes" id="UP000180246">
    <property type="component" value="Unassembled WGS sequence"/>
</dbReference>
<dbReference type="GO" id="GO:0005886">
    <property type="term" value="C:plasma membrane"/>
    <property type="evidence" value="ECO:0007669"/>
    <property type="project" value="UniProtKB-SubCell"/>
</dbReference>
<dbReference type="NCBIfam" id="TIGR02788">
    <property type="entry name" value="VirB11"/>
    <property type="match status" value="1"/>
</dbReference>
<dbReference type="EMBL" id="JRYB01000001">
    <property type="protein sequence ID" value="OIJ39893.1"/>
    <property type="molecule type" value="Genomic_DNA"/>
</dbReference>
<keyword evidence="2" id="KW-0067">ATP-binding</keyword>
<keyword evidence="2" id="KW-0472">Membrane</keyword>
<comment type="similarity">
    <text evidence="1 2">Belongs to the GSP E family.</text>
</comment>
<dbReference type="InterPro" id="IPR050921">
    <property type="entry name" value="T4SS_GSP_E_ATPase"/>
</dbReference>
<dbReference type="SUPFAM" id="SSF52540">
    <property type="entry name" value="P-loop containing nucleoside triphosphate hydrolases"/>
    <property type="match status" value="1"/>
</dbReference>
<evidence type="ECO:0000313" key="5">
    <source>
        <dbReference type="Proteomes" id="UP000180246"/>
    </source>
</evidence>
<sequence length="357" mass="39261">MSTSEPFHGAGKSTLELHLQPIAAHLVDDSVTEIVINRPGEVMLERRAGWESVQNEAVSYKWCEGLAMLLRNQANQDLTEGWPLLGAQMPGGLRVQVVIPPAIDAGQVSFTIRRPIGDVLTLQQIIDGDAFEHARCEQSLLLGGEERVRLEAALPASERRLLDMFRQRDWGGFFKSAVEGKKNIVSSGATGSGKTTFSNALAALIPLDERIITVEDTREMRLPHTNQINLEYKKGENGVSKLKARDLLEATLRMRPDRVLLAELRGDETFFFIQNVLNSGHPGTITTVHATRAKLAFRRLALLVKGSVEGAGLELADITDNLYTLVDIVVQMERLPGGGRVASEVYYDPAFAARQLG</sequence>
<dbReference type="InterPro" id="IPR001482">
    <property type="entry name" value="T2SS/T4SS_dom"/>
</dbReference>
<feature type="domain" description="Bacterial type II secretion system protein E" evidence="3">
    <location>
        <begin position="179"/>
        <end position="304"/>
    </location>
</feature>
<keyword evidence="2" id="KW-0547">Nucleotide-binding</keyword>
<comment type="subcellular location">
    <subcellularLocation>
        <location evidence="2">Cell inner membrane</location>
        <topology evidence="2">Peripheral membrane protein</topology>
        <orientation evidence="2">Cytoplasmic side</orientation>
    </subcellularLocation>
</comment>
<dbReference type="Gene3D" id="3.40.50.300">
    <property type="entry name" value="P-loop containing nucleotide triphosphate hydrolases"/>
    <property type="match status" value="1"/>
</dbReference>
<keyword evidence="2" id="KW-0997">Cell inner membrane</keyword>
<dbReference type="InterPro" id="IPR027417">
    <property type="entry name" value="P-loop_NTPase"/>
</dbReference>
<name>A0A1S2N4T1_9BURK</name>
<dbReference type="GO" id="GO:0005524">
    <property type="term" value="F:ATP binding"/>
    <property type="evidence" value="ECO:0007669"/>
    <property type="project" value="UniProtKB-UniRule"/>
</dbReference>
<keyword evidence="2" id="KW-1003">Cell membrane</keyword>
<dbReference type="InterPro" id="IPR014155">
    <property type="entry name" value="VirB11"/>
</dbReference>
<proteinExistence type="inferred from homology"/>
<organism evidence="4 5">
    <name type="scientific">Massilia timonae</name>
    <dbReference type="NCBI Taxonomy" id="47229"/>
    <lineage>
        <taxon>Bacteria</taxon>
        <taxon>Pseudomonadati</taxon>
        <taxon>Pseudomonadota</taxon>
        <taxon>Betaproteobacteria</taxon>
        <taxon>Burkholderiales</taxon>
        <taxon>Oxalobacteraceae</taxon>
        <taxon>Telluria group</taxon>
        <taxon>Massilia</taxon>
    </lineage>
</organism>
<dbReference type="GO" id="GO:0044097">
    <property type="term" value="P:secretion by the type IV secretion system"/>
    <property type="evidence" value="ECO:0007669"/>
    <property type="project" value="InterPro"/>
</dbReference>
<accession>A0A1S2N4T1</accession>
<dbReference type="Pfam" id="PF00437">
    <property type="entry name" value="T2SSE"/>
    <property type="match status" value="1"/>
</dbReference>
<dbReference type="CDD" id="cd01130">
    <property type="entry name" value="VirB11-like_ATPase"/>
    <property type="match status" value="1"/>
</dbReference>
<comment type="caution">
    <text evidence="4">The sequence shown here is derived from an EMBL/GenBank/DDBJ whole genome shotgun (WGS) entry which is preliminary data.</text>
</comment>
<evidence type="ECO:0000256" key="2">
    <source>
        <dbReference type="RuleBase" id="RU366071"/>
    </source>
</evidence>
<gene>
    <name evidence="4" type="primary">virB11</name>
    <name evidence="4" type="ORF">LO55_3225</name>
</gene>
<evidence type="ECO:0000313" key="4">
    <source>
        <dbReference type="EMBL" id="OIJ39893.1"/>
    </source>
</evidence>
<comment type="function">
    <text evidence="2">Part of the Type IV secretion system.</text>
</comment>
<protein>
    <recommendedName>
        <fullName evidence="2">Type IV secretion system protein</fullName>
    </recommendedName>
</protein>
<dbReference type="GO" id="GO:0043684">
    <property type="term" value="C:type IV secretion system complex"/>
    <property type="evidence" value="ECO:0007669"/>
    <property type="project" value="UniProtKB-UniRule"/>
</dbReference>
<dbReference type="PANTHER" id="PTHR30486:SF6">
    <property type="entry name" value="TYPE IV PILUS RETRACTATION ATPASE PILT"/>
    <property type="match status" value="1"/>
</dbReference>
<dbReference type="PANTHER" id="PTHR30486">
    <property type="entry name" value="TWITCHING MOTILITY PROTEIN PILT"/>
    <property type="match status" value="1"/>
</dbReference>
<evidence type="ECO:0000259" key="3">
    <source>
        <dbReference type="Pfam" id="PF00437"/>
    </source>
</evidence>
<dbReference type="GO" id="GO:0016887">
    <property type="term" value="F:ATP hydrolysis activity"/>
    <property type="evidence" value="ECO:0007669"/>
    <property type="project" value="InterPro"/>
</dbReference>
<dbReference type="RefSeq" id="WP_071362206.1">
    <property type="nucleotide sequence ID" value="NZ_JRYB01000001.1"/>
</dbReference>
<evidence type="ECO:0000256" key="1">
    <source>
        <dbReference type="ARBA" id="ARBA00006611"/>
    </source>
</evidence>
<reference evidence="4 5" key="1">
    <citation type="submission" date="2014-10" db="EMBL/GenBank/DDBJ databases">
        <authorList>
            <person name="Seo M.-J."/>
            <person name="Seok Y.J."/>
            <person name="Cha I.-T."/>
        </authorList>
    </citation>
    <scope>NUCLEOTIDE SEQUENCE [LARGE SCALE GENOMIC DNA]</scope>
    <source>
        <strain evidence="4 5">NEU</strain>
    </source>
</reference>
<dbReference type="Gene3D" id="3.30.450.90">
    <property type="match status" value="1"/>
</dbReference>
<dbReference type="AlphaFoldDB" id="A0A1S2N4T1"/>